<dbReference type="PANTHER" id="PTHR43685:SF11">
    <property type="entry name" value="GLYCOSYLTRANSFERASE TAGX-RELATED"/>
    <property type="match status" value="1"/>
</dbReference>
<dbReference type="PANTHER" id="PTHR43685">
    <property type="entry name" value="GLYCOSYLTRANSFERASE"/>
    <property type="match status" value="1"/>
</dbReference>
<evidence type="ECO:0000313" key="2">
    <source>
        <dbReference type="EMBL" id="BBZ30515.1"/>
    </source>
</evidence>
<proteinExistence type="predicted"/>
<dbReference type="AlphaFoldDB" id="A0A7I7XMX0"/>
<feature type="domain" description="Glycosyltransferase 2-like" evidence="1">
    <location>
        <begin position="24"/>
        <end position="167"/>
    </location>
</feature>
<organism evidence="2 3">
    <name type="scientific">Mycolicibacterium madagascariense</name>
    <dbReference type="NCBI Taxonomy" id="212765"/>
    <lineage>
        <taxon>Bacteria</taxon>
        <taxon>Bacillati</taxon>
        <taxon>Actinomycetota</taxon>
        <taxon>Actinomycetes</taxon>
        <taxon>Mycobacteriales</taxon>
        <taxon>Mycobacteriaceae</taxon>
        <taxon>Mycolicibacterium</taxon>
    </lineage>
</organism>
<protein>
    <recommendedName>
        <fullName evidence="1">Glycosyltransferase 2-like domain-containing protein</fullName>
    </recommendedName>
</protein>
<gene>
    <name evidence="2" type="ORF">MMAD_48100</name>
</gene>
<keyword evidence="3" id="KW-1185">Reference proteome</keyword>
<dbReference type="Gene3D" id="3.90.550.10">
    <property type="entry name" value="Spore Coat Polysaccharide Biosynthesis Protein SpsA, Chain A"/>
    <property type="match status" value="1"/>
</dbReference>
<name>A0A7I7XMX0_9MYCO</name>
<dbReference type="InterPro" id="IPR029044">
    <property type="entry name" value="Nucleotide-diphossugar_trans"/>
</dbReference>
<dbReference type="SUPFAM" id="SSF53448">
    <property type="entry name" value="Nucleotide-diphospho-sugar transferases"/>
    <property type="match status" value="1"/>
</dbReference>
<sequence length="322" mass="35511">MLRGAAIGPMADTVGEDAFVPKVSVCIPVYNSVDTIKRSIESVLAQTYPNIECLVIDDHSSDGTADAVAEFTDPRVRLVRNEVNLGMIGNHNKCVRMAQGDLIQFVGGDDWLLPQCLELLVPAFQSPAVGMAFARRQVETTNTWWKEHFGILDGPLQPLAPVNEGRDLIRKYLTAGGNGNPIGEPTTVMLRRDTLVAAGGLPPEVPQLSDIDTWLRVLCRSEAAFIEEELSVRWHHAGSATDQFAGTTTLDKLWVLSSLIRSDALESRLRLRALLIWLRTLAALPKAFLATPRPRRHERMASLRANLRYVVTGRRDGLEVTG</sequence>
<dbReference type="KEGG" id="mmag:MMAD_48100"/>
<accession>A0A7I7XMX0</accession>
<dbReference type="InterPro" id="IPR001173">
    <property type="entry name" value="Glyco_trans_2-like"/>
</dbReference>
<dbReference type="CDD" id="cd00761">
    <property type="entry name" value="Glyco_tranf_GTA_type"/>
    <property type="match status" value="1"/>
</dbReference>
<dbReference type="Pfam" id="PF00535">
    <property type="entry name" value="Glycos_transf_2"/>
    <property type="match status" value="1"/>
</dbReference>
<evidence type="ECO:0000259" key="1">
    <source>
        <dbReference type="Pfam" id="PF00535"/>
    </source>
</evidence>
<evidence type="ECO:0000313" key="3">
    <source>
        <dbReference type="Proteomes" id="UP000466517"/>
    </source>
</evidence>
<reference evidence="2 3" key="1">
    <citation type="journal article" date="2019" name="Emerg. Microbes Infect.">
        <title>Comprehensive subspecies identification of 175 nontuberculous mycobacteria species based on 7547 genomic profiles.</title>
        <authorList>
            <person name="Matsumoto Y."/>
            <person name="Kinjo T."/>
            <person name="Motooka D."/>
            <person name="Nabeya D."/>
            <person name="Jung N."/>
            <person name="Uechi K."/>
            <person name="Horii T."/>
            <person name="Iida T."/>
            <person name="Fujita J."/>
            <person name="Nakamura S."/>
        </authorList>
    </citation>
    <scope>NUCLEOTIDE SEQUENCE [LARGE SCALE GENOMIC DNA]</scope>
    <source>
        <strain evidence="2 3">JCM 13574</strain>
    </source>
</reference>
<dbReference type="EMBL" id="AP022610">
    <property type="protein sequence ID" value="BBZ30515.1"/>
    <property type="molecule type" value="Genomic_DNA"/>
</dbReference>
<dbReference type="Proteomes" id="UP000466517">
    <property type="component" value="Chromosome"/>
</dbReference>
<dbReference type="InterPro" id="IPR050834">
    <property type="entry name" value="Glycosyltransf_2"/>
</dbReference>